<name>A0ACC1MKI2_9APHY</name>
<evidence type="ECO:0000313" key="2">
    <source>
        <dbReference type="Proteomes" id="UP001144978"/>
    </source>
</evidence>
<gene>
    <name evidence="1" type="ORF">NUW54_g13538</name>
</gene>
<comment type="caution">
    <text evidence="1">The sequence shown here is derived from an EMBL/GenBank/DDBJ whole genome shotgun (WGS) entry which is preliminary data.</text>
</comment>
<sequence>MDASPPAQDQANNSDPSPSSGTTTTTTTTVDQSSRPLLMAYYPDWAGDAFPPEKVDFSRFDWIDFAFAVRTLRETSPGTARRTRRTCCSGSSPAQDDVYHPRVGPPAPRNASGLPDLLPATIHRTLRQNPQERANSALSCWVLPRVRVSAKRVWYRSVHLHTPAPQRWRIVAELRRRTEHLCANWVPTPCHRSNGGRAEANTARSSRRPLLLSRSGLTDPSRADLIVPAARALGARSERLLSVDEYPQVCVDKH</sequence>
<evidence type="ECO:0000313" key="1">
    <source>
        <dbReference type="EMBL" id="KAJ2967315.1"/>
    </source>
</evidence>
<protein>
    <submittedName>
        <fullName evidence="1">Uncharacterized protein</fullName>
    </submittedName>
</protein>
<organism evidence="1 2">
    <name type="scientific">Trametes sanguinea</name>
    <dbReference type="NCBI Taxonomy" id="158606"/>
    <lineage>
        <taxon>Eukaryota</taxon>
        <taxon>Fungi</taxon>
        <taxon>Dikarya</taxon>
        <taxon>Basidiomycota</taxon>
        <taxon>Agaricomycotina</taxon>
        <taxon>Agaricomycetes</taxon>
        <taxon>Polyporales</taxon>
        <taxon>Polyporaceae</taxon>
        <taxon>Trametes</taxon>
    </lineage>
</organism>
<accession>A0ACC1MKI2</accession>
<dbReference type="EMBL" id="JANSHE010006358">
    <property type="protein sequence ID" value="KAJ2967315.1"/>
    <property type="molecule type" value="Genomic_DNA"/>
</dbReference>
<reference evidence="1" key="1">
    <citation type="submission" date="2022-08" db="EMBL/GenBank/DDBJ databases">
        <title>Genome Sequence of Pycnoporus sanguineus.</title>
        <authorList>
            <person name="Buettner E."/>
        </authorList>
    </citation>
    <scope>NUCLEOTIDE SEQUENCE</scope>
    <source>
        <strain evidence="1">CG-C14</strain>
    </source>
</reference>
<proteinExistence type="predicted"/>
<dbReference type="Proteomes" id="UP001144978">
    <property type="component" value="Unassembled WGS sequence"/>
</dbReference>
<keyword evidence="2" id="KW-1185">Reference proteome</keyword>